<keyword evidence="2" id="KW-0378">Hydrolase</keyword>
<dbReference type="InterPro" id="IPR025303">
    <property type="entry name" value="PdaC"/>
</dbReference>
<dbReference type="GO" id="GO:0016810">
    <property type="term" value="F:hydrolase activity, acting on carbon-nitrogen (but not peptide) bonds"/>
    <property type="evidence" value="ECO:0007669"/>
    <property type="project" value="InterPro"/>
</dbReference>
<dbReference type="EMBL" id="JAGYPJ010000002">
    <property type="protein sequence ID" value="MBS4202390.1"/>
    <property type="molecule type" value="Genomic_DNA"/>
</dbReference>
<name>A0A942TRG6_9BACI</name>
<dbReference type="Pfam" id="PF01522">
    <property type="entry name" value="Polysacc_deac_1"/>
    <property type="match status" value="1"/>
</dbReference>
<dbReference type="InterPro" id="IPR050248">
    <property type="entry name" value="Polysacc_deacetylase_ArnD"/>
</dbReference>
<dbReference type="Pfam" id="PF13739">
    <property type="entry name" value="PdaC"/>
    <property type="match status" value="1"/>
</dbReference>
<evidence type="ECO:0000256" key="1">
    <source>
        <dbReference type="ARBA" id="ARBA00022723"/>
    </source>
</evidence>
<dbReference type="AlphaFoldDB" id="A0A942TRG6"/>
<dbReference type="InterPro" id="IPR021729">
    <property type="entry name" value="DUF3298"/>
</dbReference>
<dbReference type="PANTHER" id="PTHR10587">
    <property type="entry name" value="GLYCOSYL TRANSFERASE-RELATED"/>
    <property type="match status" value="1"/>
</dbReference>
<accession>A0A942TRG6</accession>
<dbReference type="InterPro" id="IPR002509">
    <property type="entry name" value="NODB_dom"/>
</dbReference>
<reference evidence="4 5" key="1">
    <citation type="submission" date="2021-05" db="EMBL/GenBank/DDBJ databases">
        <title>Novel Bacillus species.</title>
        <authorList>
            <person name="Liu G."/>
        </authorList>
    </citation>
    <scope>NUCLEOTIDE SEQUENCE [LARGE SCALE GENOMIC DNA]</scope>
    <source>
        <strain evidence="4 5">FJAT-49732</strain>
    </source>
</reference>
<keyword evidence="1" id="KW-0479">Metal-binding</keyword>
<dbReference type="Gene3D" id="3.30.565.40">
    <property type="entry name" value="Fervidobacterium nodosum Rt17-B1 like"/>
    <property type="match status" value="1"/>
</dbReference>
<comment type="caution">
    <text evidence="4">The sequence shown here is derived from an EMBL/GenBank/DDBJ whole genome shotgun (WGS) entry which is preliminary data.</text>
</comment>
<evidence type="ECO:0000259" key="3">
    <source>
        <dbReference type="PROSITE" id="PS51677"/>
    </source>
</evidence>
<dbReference type="GO" id="GO:0046872">
    <property type="term" value="F:metal ion binding"/>
    <property type="evidence" value="ECO:0007669"/>
    <property type="project" value="UniProtKB-KW"/>
</dbReference>
<dbReference type="GO" id="GO:0005975">
    <property type="term" value="P:carbohydrate metabolic process"/>
    <property type="evidence" value="ECO:0007669"/>
    <property type="project" value="InterPro"/>
</dbReference>
<dbReference type="Gene3D" id="3.90.640.20">
    <property type="entry name" value="Heat-shock cognate protein, ATPase"/>
    <property type="match status" value="1"/>
</dbReference>
<evidence type="ECO:0000256" key="2">
    <source>
        <dbReference type="ARBA" id="ARBA00022801"/>
    </source>
</evidence>
<dbReference type="GO" id="GO:0016020">
    <property type="term" value="C:membrane"/>
    <property type="evidence" value="ECO:0007669"/>
    <property type="project" value="TreeGrafter"/>
</dbReference>
<organism evidence="4 5">
    <name type="scientific">Lederbergia citrisecunda</name>
    <dbReference type="NCBI Taxonomy" id="2833583"/>
    <lineage>
        <taxon>Bacteria</taxon>
        <taxon>Bacillati</taxon>
        <taxon>Bacillota</taxon>
        <taxon>Bacilli</taxon>
        <taxon>Bacillales</taxon>
        <taxon>Bacillaceae</taxon>
        <taxon>Lederbergia</taxon>
    </lineage>
</organism>
<proteinExistence type="predicted"/>
<gene>
    <name evidence="4" type="ORF">KHA93_22570</name>
</gene>
<dbReference type="Gene3D" id="3.20.20.370">
    <property type="entry name" value="Glycoside hydrolase/deacetylase"/>
    <property type="match status" value="1"/>
</dbReference>
<protein>
    <submittedName>
        <fullName evidence="4">Polysaccharide deacetylase family protein</fullName>
    </submittedName>
</protein>
<dbReference type="CDD" id="cd10954">
    <property type="entry name" value="CE4_CtAXE_like"/>
    <property type="match status" value="1"/>
</dbReference>
<evidence type="ECO:0000313" key="5">
    <source>
        <dbReference type="Proteomes" id="UP000682713"/>
    </source>
</evidence>
<dbReference type="SUPFAM" id="SSF88713">
    <property type="entry name" value="Glycoside hydrolase/deacetylase"/>
    <property type="match status" value="1"/>
</dbReference>
<dbReference type="InterPro" id="IPR037126">
    <property type="entry name" value="PdaC/RsiV-like_sf"/>
</dbReference>
<feature type="domain" description="NodB homology" evidence="3">
    <location>
        <begin position="277"/>
        <end position="454"/>
    </location>
</feature>
<dbReference type="Proteomes" id="UP000682713">
    <property type="component" value="Unassembled WGS sequence"/>
</dbReference>
<dbReference type="PANTHER" id="PTHR10587:SF133">
    <property type="entry name" value="CHITIN DEACETYLASE 1-RELATED"/>
    <property type="match status" value="1"/>
</dbReference>
<dbReference type="InterPro" id="IPR011330">
    <property type="entry name" value="Glyco_hydro/deAcase_b/a-brl"/>
</dbReference>
<dbReference type="Pfam" id="PF11738">
    <property type="entry name" value="DUF3298"/>
    <property type="match status" value="1"/>
</dbReference>
<dbReference type="RefSeq" id="WP_213113174.1">
    <property type="nucleotide sequence ID" value="NZ_JAGYPJ010000002.1"/>
</dbReference>
<sequence length="476" mass="54698">MWKKIFKVTAWIAAIIVIFGINKLVYATYPLMASKEVTHEETSSSKYPNINLTTITKQTKSYTFSISKPSTNSENINSKIDEWIDKKKDTFIKEVEDNKKLFRKNPQADLNIQVETHRITKNIYSLVFHTYEYSGGANGINTIKVFNIDLKHDRFLNIHDVLNINKENMKDFQKNILEVLQKNKEIEPYIFPEKLKILAQPEKWEWSINQKTFTLFFDEYEIAAGAAGAIEIKLPIEKIQDYLQENFQAFLKIPKKEEPLKGMVTQEEHKKLNKDGKYVALTFDDGPSKKVTPQVLQVLKEHNAKATFFMLGTQVDYYPDLALEIAEEGHEIGNHSKSHPNLRNMGIQQIKEELDYTTNKIKEATGITPKLIRPPYGSYNDSVIKYAKDHDDSIILWSVDSLDWKSRNAKAVNDVVQKEITNGAIVLMHDIHQETADALPQLLTALESEGYQFVTVSQLLEWKEENGVGPHFGSIK</sequence>
<evidence type="ECO:0000313" key="4">
    <source>
        <dbReference type="EMBL" id="MBS4202390.1"/>
    </source>
</evidence>
<dbReference type="PROSITE" id="PS51677">
    <property type="entry name" value="NODB"/>
    <property type="match status" value="1"/>
</dbReference>
<keyword evidence="5" id="KW-1185">Reference proteome</keyword>